<comment type="caution">
    <text evidence="2">The sequence shown here is derived from an EMBL/GenBank/DDBJ whole genome shotgun (WGS) entry which is preliminary data.</text>
</comment>
<keyword evidence="3" id="KW-1185">Reference proteome</keyword>
<evidence type="ECO:0000313" key="3">
    <source>
        <dbReference type="Proteomes" id="UP000237061"/>
    </source>
</evidence>
<dbReference type="EMBL" id="PPXC01000009">
    <property type="protein sequence ID" value="POH73082.1"/>
    <property type="molecule type" value="Genomic_DNA"/>
</dbReference>
<feature type="transmembrane region" description="Helical" evidence="1">
    <location>
        <begin position="95"/>
        <end position="117"/>
    </location>
</feature>
<dbReference type="AlphaFoldDB" id="A0A2S3ZVU5"/>
<dbReference type="Proteomes" id="UP000237061">
    <property type="component" value="Unassembled WGS sequence"/>
</dbReference>
<organism evidence="2 3">
    <name type="scientific">Arthrobacter glacialis</name>
    <dbReference type="NCBI Taxonomy" id="1664"/>
    <lineage>
        <taxon>Bacteria</taxon>
        <taxon>Bacillati</taxon>
        <taxon>Actinomycetota</taxon>
        <taxon>Actinomycetes</taxon>
        <taxon>Micrococcales</taxon>
        <taxon>Micrococcaceae</taxon>
        <taxon>Arthrobacter</taxon>
    </lineage>
</organism>
<keyword evidence="1" id="KW-0472">Membrane</keyword>
<proteinExistence type="predicted"/>
<keyword evidence="1" id="KW-1133">Transmembrane helix</keyword>
<feature type="transmembrane region" description="Helical" evidence="1">
    <location>
        <begin position="63"/>
        <end position="83"/>
    </location>
</feature>
<name>A0A2S3ZVU5_ARTGL</name>
<keyword evidence="1" id="KW-0812">Transmembrane</keyword>
<evidence type="ECO:0000313" key="2">
    <source>
        <dbReference type="EMBL" id="POH73082.1"/>
    </source>
</evidence>
<dbReference type="RefSeq" id="WP_103466174.1">
    <property type="nucleotide sequence ID" value="NZ_PPXB01000003.1"/>
</dbReference>
<accession>A0A2S3ZVU5</accession>
<protein>
    <submittedName>
        <fullName evidence="2">Uncharacterized protein</fullName>
    </submittedName>
</protein>
<evidence type="ECO:0000256" key="1">
    <source>
        <dbReference type="SAM" id="Phobius"/>
    </source>
</evidence>
<dbReference type="OrthoDB" id="4946992at2"/>
<reference evidence="2 3" key="1">
    <citation type="submission" date="2018-01" db="EMBL/GenBank/DDBJ databases">
        <title>Arthrobacter sp. nov., from glaciers in China.</title>
        <authorList>
            <person name="Liu Q."/>
            <person name="Xin Y.-H."/>
        </authorList>
    </citation>
    <scope>NUCLEOTIDE SEQUENCE [LARGE SCALE GENOMIC DNA]</scope>
    <source>
        <strain evidence="2 3">HLT2-12-2</strain>
    </source>
</reference>
<feature type="transmembrane region" description="Helical" evidence="1">
    <location>
        <begin position="29"/>
        <end position="51"/>
    </location>
</feature>
<sequence>MTDASSRSSAHGEELLPPRSQLVGTLASLGGWVVVIVPMIVMALIIFSAVTNPDGGMATVGKVALIFLGAALLFCMIAAPHLLGQAVIHRERAMWRAAAITGIPTAAVVLYVVFRWLSNLG</sequence>
<gene>
    <name evidence="2" type="ORF">CVS27_13060</name>
</gene>